<dbReference type="Proteomes" id="UP001597053">
    <property type="component" value="Unassembled WGS sequence"/>
</dbReference>
<feature type="non-terminal residue" evidence="1">
    <location>
        <position position="1"/>
    </location>
</feature>
<evidence type="ECO:0000313" key="1">
    <source>
        <dbReference type="EMBL" id="MFD0785038.1"/>
    </source>
</evidence>
<reference evidence="2" key="1">
    <citation type="journal article" date="2019" name="Int. J. Syst. Evol. Microbiol.">
        <title>The Global Catalogue of Microorganisms (GCM) 10K type strain sequencing project: providing services to taxonomists for standard genome sequencing and annotation.</title>
        <authorList>
            <consortium name="The Broad Institute Genomics Platform"/>
            <consortium name="The Broad Institute Genome Sequencing Center for Infectious Disease"/>
            <person name="Wu L."/>
            <person name="Ma J."/>
        </authorList>
    </citation>
    <scope>NUCLEOTIDE SEQUENCE [LARGE SCALE GENOMIC DNA]</scope>
    <source>
        <strain evidence="2">JCM 32148</strain>
    </source>
</reference>
<comment type="caution">
    <text evidence="1">The sequence shown here is derived from an EMBL/GenBank/DDBJ whole genome shotgun (WGS) entry which is preliminary data.</text>
</comment>
<sequence length="330" mass="35256">PAPTTAATATATPVPNTPVQQLPEQLAYPASALNRLGDPVTASLSSRPVRRALALYQPVDPETGTQARIRVLGDDGLVRELDVVTPARTRDASGNEAAALKSGSLSADGRLAAFAQTDEVIVADLTTAQVRRYPLNGYLEHVLWAGDRLFVGDNDTTYELDRRTGATRAVPLSPWEMVVPDPADRTDTLLALGGLRNGLTLSRWTLSADRTDRSDQPVDFRALPAGNRVNEFYGRAWQRGDEIVQAGWISTGGMDGLEGVAVLDAATGVVTRLLDLGRDRWKGCCPVLGWDGDAVLLRNDPDGLLRWQPATGEVTGVARDLKGEVSLAAG</sequence>
<keyword evidence="2" id="KW-1185">Reference proteome</keyword>
<gene>
    <name evidence="1" type="ORF">ACFQZ8_14115</name>
</gene>
<evidence type="ECO:0008006" key="3">
    <source>
        <dbReference type="Google" id="ProtNLM"/>
    </source>
</evidence>
<proteinExistence type="predicted"/>
<dbReference type="InterPro" id="IPR011044">
    <property type="entry name" value="Quino_amine_DH_bsu"/>
</dbReference>
<accession>A0ABW3A2S7</accession>
<protein>
    <recommendedName>
        <fullName evidence="3">Lipoprotein LpqB beta-propeller domain-containing protein</fullName>
    </recommendedName>
</protein>
<dbReference type="EMBL" id="JBHTHM010000651">
    <property type="protein sequence ID" value="MFD0785038.1"/>
    <property type="molecule type" value="Genomic_DNA"/>
</dbReference>
<evidence type="ECO:0000313" key="2">
    <source>
        <dbReference type="Proteomes" id="UP001597053"/>
    </source>
</evidence>
<dbReference type="SUPFAM" id="SSF50969">
    <property type="entry name" value="YVTN repeat-like/Quinoprotein amine dehydrogenase"/>
    <property type="match status" value="1"/>
</dbReference>
<name>A0ABW3A2S7_9ACTN</name>
<organism evidence="1 2">
    <name type="scientific">Micromonospora azadirachtae</name>
    <dbReference type="NCBI Taxonomy" id="1970735"/>
    <lineage>
        <taxon>Bacteria</taxon>
        <taxon>Bacillati</taxon>
        <taxon>Actinomycetota</taxon>
        <taxon>Actinomycetes</taxon>
        <taxon>Micromonosporales</taxon>
        <taxon>Micromonosporaceae</taxon>
        <taxon>Micromonospora</taxon>
    </lineage>
</organism>